<evidence type="ECO:0000256" key="14">
    <source>
        <dbReference type="SAM" id="Coils"/>
    </source>
</evidence>
<dbReference type="InterPro" id="IPR005579">
    <property type="entry name" value="Cgr1-like"/>
</dbReference>
<evidence type="ECO:0000313" key="16">
    <source>
        <dbReference type="EMBL" id="KAK7087401.1"/>
    </source>
</evidence>
<dbReference type="Proteomes" id="UP001374579">
    <property type="component" value="Unassembled WGS sequence"/>
</dbReference>
<evidence type="ECO:0000256" key="4">
    <source>
        <dbReference type="ARBA" id="ARBA00007869"/>
    </source>
</evidence>
<keyword evidence="17" id="KW-1185">Reference proteome</keyword>
<evidence type="ECO:0000256" key="7">
    <source>
        <dbReference type="ARBA" id="ARBA00022517"/>
    </source>
</evidence>
<feature type="coiled-coil region" evidence="14">
    <location>
        <begin position="65"/>
        <end position="97"/>
    </location>
</feature>
<evidence type="ECO:0000313" key="17">
    <source>
        <dbReference type="Proteomes" id="UP001374579"/>
    </source>
</evidence>
<sequence>MDSTEKVESADIPRGKPKSGRVWKKLKTTRFSDNTRVKSQKTSWAVKMKRKEEDKAAKAIQQRLIDEKKAKKEALKMRREQNAKNRLENERKSEIVQPIKNTRKIKKMKKKTLRKIEKR</sequence>
<dbReference type="InterPro" id="IPR026570">
    <property type="entry name" value="CCDC86"/>
</dbReference>
<evidence type="ECO:0000256" key="12">
    <source>
        <dbReference type="ARBA" id="ARBA00023242"/>
    </source>
</evidence>
<proteinExistence type="inferred from homology"/>
<comment type="subcellular location">
    <subcellularLocation>
        <location evidence="2">Chromosome</location>
    </subcellularLocation>
    <subcellularLocation>
        <location evidence="3">Nucleus</location>
        <location evidence="3">Nucleolus</location>
    </subcellularLocation>
</comment>
<feature type="region of interest" description="Disordered" evidence="15">
    <location>
        <begin position="1"/>
        <end position="20"/>
    </location>
</feature>
<name>A0AAN9AI66_9CAEN</name>
<keyword evidence="12" id="KW-0539">Nucleus</keyword>
<gene>
    <name evidence="16" type="ORF">V1264_021459</name>
</gene>
<dbReference type="GO" id="GO:0005730">
    <property type="term" value="C:nucleolus"/>
    <property type="evidence" value="ECO:0007669"/>
    <property type="project" value="UniProtKB-SubCell"/>
</dbReference>
<evidence type="ECO:0000256" key="1">
    <source>
        <dbReference type="ARBA" id="ARBA00004090"/>
    </source>
</evidence>
<keyword evidence="8" id="KW-0698">rRNA processing</keyword>
<keyword evidence="9" id="KW-0597">Phosphoprotein</keyword>
<evidence type="ECO:0000256" key="8">
    <source>
        <dbReference type="ARBA" id="ARBA00022552"/>
    </source>
</evidence>
<organism evidence="16 17">
    <name type="scientific">Littorina saxatilis</name>
    <dbReference type="NCBI Taxonomy" id="31220"/>
    <lineage>
        <taxon>Eukaryota</taxon>
        <taxon>Metazoa</taxon>
        <taxon>Spiralia</taxon>
        <taxon>Lophotrochozoa</taxon>
        <taxon>Mollusca</taxon>
        <taxon>Gastropoda</taxon>
        <taxon>Caenogastropoda</taxon>
        <taxon>Littorinimorpha</taxon>
        <taxon>Littorinoidea</taxon>
        <taxon>Littorinidae</taxon>
        <taxon>Littorina</taxon>
    </lineage>
</organism>
<dbReference type="PANTHER" id="PTHR13557:SF1">
    <property type="entry name" value="COILED-COIL DOMAIN-CONTAINING PROTEIN 86"/>
    <property type="match status" value="1"/>
</dbReference>
<protein>
    <recommendedName>
        <fullName evidence="5">Coiled-coil domain-containing protein 86</fullName>
    </recommendedName>
</protein>
<comment type="similarity">
    <text evidence="4">Belongs to the CGR1 family.</text>
</comment>
<feature type="compositionally biased region" description="Basic and acidic residues" evidence="15">
    <location>
        <begin position="1"/>
        <end position="14"/>
    </location>
</feature>
<keyword evidence="10" id="KW-0164">Citrullination</keyword>
<dbReference type="AlphaFoldDB" id="A0AAN9AI66"/>
<dbReference type="GO" id="GO:0005694">
    <property type="term" value="C:chromosome"/>
    <property type="evidence" value="ECO:0007669"/>
    <property type="project" value="UniProtKB-SubCell"/>
</dbReference>
<keyword evidence="7" id="KW-0690">Ribosome biogenesis</keyword>
<reference evidence="16 17" key="1">
    <citation type="submission" date="2024-02" db="EMBL/GenBank/DDBJ databases">
        <title>Chromosome-scale genome assembly of the rough periwinkle Littorina saxatilis.</title>
        <authorList>
            <person name="De Jode A."/>
            <person name="Faria R."/>
            <person name="Formenti G."/>
            <person name="Sims Y."/>
            <person name="Smith T.P."/>
            <person name="Tracey A."/>
            <person name="Wood J.M.D."/>
            <person name="Zagrodzka Z.B."/>
            <person name="Johannesson K."/>
            <person name="Butlin R.K."/>
            <person name="Leder E.H."/>
        </authorList>
    </citation>
    <scope>NUCLEOTIDE SEQUENCE [LARGE SCALE GENOMIC DNA]</scope>
    <source>
        <strain evidence="16">Snail1</strain>
        <tissue evidence="16">Muscle</tissue>
    </source>
</reference>
<evidence type="ECO:0000256" key="10">
    <source>
        <dbReference type="ARBA" id="ARBA00022934"/>
    </source>
</evidence>
<evidence type="ECO:0000256" key="11">
    <source>
        <dbReference type="ARBA" id="ARBA00023054"/>
    </source>
</evidence>
<dbReference type="PANTHER" id="PTHR13557">
    <property type="entry name" value="COILED-COIL DOMAIN-CONTAINING PROTEIN 86"/>
    <property type="match status" value="1"/>
</dbReference>
<evidence type="ECO:0000256" key="6">
    <source>
        <dbReference type="ARBA" id="ARBA00022454"/>
    </source>
</evidence>
<comment type="function">
    <text evidence="1">Involved in nucleolar integrity and required for processing of the pre-rRNA for the 60S ribosome subunit.</text>
</comment>
<dbReference type="EMBL" id="JBAMIC010004070">
    <property type="protein sequence ID" value="KAK7087401.1"/>
    <property type="molecule type" value="Genomic_DNA"/>
</dbReference>
<evidence type="ECO:0000256" key="5">
    <source>
        <dbReference type="ARBA" id="ARBA00016738"/>
    </source>
</evidence>
<comment type="function">
    <text evidence="13">Required for proper chromosome segregation during mitosis and error-free mitotic progression.</text>
</comment>
<evidence type="ECO:0000256" key="2">
    <source>
        <dbReference type="ARBA" id="ARBA00004286"/>
    </source>
</evidence>
<evidence type="ECO:0000256" key="13">
    <source>
        <dbReference type="ARBA" id="ARBA00093307"/>
    </source>
</evidence>
<keyword evidence="11 14" id="KW-0175">Coiled coil</keyword>
<keyword evidence="6" id="KW-0158">Chromosome</keyword>
<evidence type="ECO:0000256" key="9">
    <source>
        <dbReference type="ARBA" id="ARBA00022553"/>
    </source>
</evidence>
<evidence type="ECO:0000256" key="15">
    <source>
        <dbReference type="SAM" id="MobiDB-lite"/>
    </source>
</evidence>
<comment type="caution">
    <text evidence="16">The sequence shown here is derived from an EMBL/GenBank/DDBJ whole genome shotgun (WGS) entry which is preliminary data.</text>
</comment>
<evidence type="ECO:0000256" key="3">
    <source>
        <dbReference type="ARBA" id="ARBA00004604"/>
    </source>
</evidence>
<dbReference type="GO" id="GO:0006364">
    <property type="term" value="P:rRNA processing"/>
    <property type="evidence" value="ECO:0007669"/>
    <property type="project" value="UniProtKB-KW"/>
</dbReference>
<accession>A0AAN9AI66</accession>
<dbReference type="Pfam" id="PF03879">
    <property type="entry name" value="Cgr1"/>
    <property type="match status" value="1"/>
</dbReference>